<dbReference type="InterPro" id="IPR025450">
    <property type="entry name" value="YndJ-like"/>
</dbReference>
<feature type="transmembrane region" description="Helical" evidence="1">
    <location>
        <begin position="6"/>
        <end position="25"/>
    </location>
</feature>
<feature type="transmembrane region" description="Helical" evidence="1">
    <location>
        <begin position="32"/>
        <end position="51"/>
    </location>
</feature>
<dbReference type="OrthoDB" id="158203at2"/>
<protein>
    <submittedName>
        <fullName evidence="2">YndJ-like protein</fullName>
    </submittedName>
</protein>
<evidence type="ECO:0000256" key="1">
    <source>
        <dbReference type="SAM" id="Phobius"/>
    </source>
</evidence>
<comment type="caution">
    <text evidence="2">The sequence shown here is derived from an EMBL/GenBank/DDBJ whole genome shotgun (WGS) entry which is preliminary data.</text>
</comment>
<feature type="transmembrane region" description="Helical" evidence="1">
    <location>
        <begin position="279"/>
        <end position="298"/>
    </location>
</feature>
<evidence type="ECO:0000313" key="3">
    <source>
        <dbReference type="Proteomes" id="UP000295662"/>
    </source>
</evidence>
<dbReference type="AlphaFoldDB" id="A0A4R7S049"/>
<dbReference type="RefSeq" id="WP_133795233.1">
    <property type="nucleotide sequence ID" value="NZ_SOCA01000003.1"/>
</dbReference>
<feature type="transmembrane region" description="Helical" evidence="1">
    <location>
        <begin position="71"/>
        <end position="94"/>
    </location>
</feature>
<dbReference type="EMBL" id="SOCA01000003">
    <property type="protein sequence ID" value="TDU71039.1"/>
    <property type="molecule type" value="Genomic_DNA"/>
</dbReference>
<accession>A0A4R7S049</accession>
<feature type="transmembrane region" description="Helical" evidence="1">
    <location>
        <begin position="239"/>
        <end position="259"/>
    </location>
</feature>
<keyword evidence="3" id="KW-1185">Reference proteome</keyword>
<name>A0A4R7S049_9BACT</name>
<keyword evidence="1" id="KW-1133">Transmembrane helix</keyword>
<sequence>MSWGRFIHPALQGALVWLVVMGGWWRPYPQDPVWILGLLFMSIMILMPGSHALQRRHPRFWHSQAEVVCGFLQMTAFFVAPGPLALLMSLPWFIYRAWWAVETLKELLHSSFDPAGWMIGAAGIFPAIGAAWLLANRLNWMPFGFDALIVLLTAAHFHHAGFTLPLMAGLCGKALPGMFSRSACLLILAGVPLVATGITCTHFHLLPWVEPVAVCVLVTGALGVAMLQMRMAFQPRHSVWIQAMFWISGASLLVAMLLALSFGLRSVLPQWTLPMPTMWAVHGSLNTFGFGLCGLLAWSAKQRRSSTALSKGPAQD</sequence>
<feature type="transmembrane region" description="Helical" evidence="1">
    <location>
        <begin position="211"/>
        <end position="227"/>
    </location>
</feature>
<keyword evidence="1" id="KW-0472">Membrane</keyword>
<reference evidence="2 3" key="1">
    <citation type="submission" date="2019-03" db="EMBL/GenBank/DDBJ databases">
        <title>Genomic Encyclopedia of Archaeal and Bacterial Type Strains, Phase II (KMG-II): from individual species to whole genera.</title>
        <authorList>
            <person name="Goeker M."/>
        </authorList>
    </citation>
    <scope>NUCLEOTIDE SEQUENCE [LARGE SCALE GENOMIC DNA]</scope>
    <source>
        <strain evidence="2 3">ATCC 25309</strain>
    </source>
</reference>
<feature type="transmembrane region" description="Helical" evidence="1">
    <location>
        <begin position="147"/>
        <end position="171"/>
    </location>
</feature>
<evidence type="ECO:0000313" key="2">
    <source>
        <dbReference type="EMBL" id="TDU71039.1"/>
    </source>
</evidence>
<feature type="transmembrane region" description="Helical" evidence="1">
    <location>
        <begin position="115"/>
        <end position="135"/>
    </location>
</feature>
<dbReference type="Pfam" id="PF14158">
    <property type="entry name" value="YndJ"/>
    <property type="match status" value="1"/>
</dbReference>
<gene>
    <name evidence="2" type="ORF">EI77_02157</name>
</gene>
<dbReference type="Proteomes" id="UP000295662">
    <property type="component" value="Unassembled WGS sequence"/>
</dbReference>
<keyword evidence="1" id="KW-0812">Transmembrane</keyword>
<organism evidence="2 3">
    <name type="scientific">Prosthecobacter fusiformis</name>
    <dbReference type="NCBI Taxonomy" id="48464"/>
    <lineage>
        <taxon>Bacteria</taxon>
        <taxon>Pseudomonadati</taxon>
        <taxon>Verrucomicrobiota</taxon>
        <taxon>Verrucomicrobiia</taxon>
        <taxon>Verrucomicrobiales</taxon>
        <taxon>Verrucomicrobiaceae</taxon>
        <taxon>Prosthecobacter</taxon>
    </lineage>
</organism>
<proteinExistence type="predicted"/>